<evidence type="ECO:0000313" key="2">
    <source>
        <dbReference type="Proteomes" id="UP000509418"/>
    </source>
</evidence>
<gene>
    <name evidence="1" type="ORF">HUT05_19730</name>
</gene>
<dbReference type="RefSeq" id="WP_176575877.1">
    <property type="nucleotide sequence ID" value="NZ_CBDRGH010000001.1"/>
</dbReference>
<name>A0A7H8TBQ0_STRCX</name>
<organism evidence="1 2">
    <name type="scientific">Streptomyces chartreusis</name>
    <dbReference type="NCBI Taxonomy" id="1969"/>
    <lineage>
        <taxon>Bacteria</taxon>
        <taxon>Bacillati</taxon>
        <taxon>Actinomycetota</taxon>
        <taxon>Actinomycetes</taxon>
        <taxon>Kitasatosporales</taxon>
        <taxon>Streptomycetaceae</taxon>
        <taxon>Streptomyces</taxon>
    </lineage>
</organism>
<proteinExistence type="predicted"/>
<reference evidence="1 2" key="1">
    <citation type="submission" date="2020-06" db="EMBL/GenBank/DDBJ databases">
        <title>Genome mining for natural products.</title>
        <authorList>
            <person name="Zhang B."/>
            <person name="Shi J."/>
            <person name="Ge H."/>
        </authorList>
    </citation>
    <scope>NUCLEOTIDE SEQUENCE [LARGE SCALE GENOMIC DNA]</scope>
    <source>
        <strain evidence="1 2">NA02069</strain>
    </source>
</reference>
<dbReference type="Pfam" id="PF19692">
    <property type="entry name" value="DUF6193"/>
    <property type="match status" value="1"/>
</dbReference>
<dbReference type="AlphaFoldDB" id="A0A7H8TBQ0"/>
<sequence length="255" mass="27455">MAKHPAPEVLYPDVVARGSLRAALQALADEGGLSVPFTAEDPGALTYAVAESRLPHRKRLLVNSWVHERRWSIRGEETAQGLALVQGDTDDLAQVARAAHAWHDGAALSDIRAAAPFVRLTGRFEVPDHDPVRLAESEWQHMRAEAGEQNWPAYQALVEAAYAEPALRALYPFTSHWTLRFSATTRPGLTITGPCLLALGVEEYLVSKGFTGADPLARTTTAQEAVAAAVRHLPAGLGPVASGTFDEENGRTGPQ</sequence>
<keyword evidence="2" id="KW-1185">Reference proteome</keyword>
<protein>
    <submittedName>
        <fullName evidence="1">Uncharacterized protein</fullName>
    </submittedName>
</protein>
<dbReference type="Proteomes" id="UP000509418">
    <property type="component" value="Chromosome"/>
</dbReference>
<dbReference type="InterPro" id="IPR045682">
    <property type="entry name" value="DUF6193"/>
</dbReference>
<accession>A0A7H8TBQ0</accession>
<evidence type="ECO:0000313" key="1">
    <source>
        <dbReference type="EMBL" id="QKZ19400.1"/>
    </source>
</evidence>
<dbReference type="EMBL" id="CP056041">
    <property type="protein sequence ID" value="QKZ19400.1"/>
    <property type="molecule type" value="Genomic_DNA"/>
</dbReference>